<keyword evidence="1" id="KW-0812">Transmembrane</keyword>
<keyword evidence="1" id="KW-0472">Membrane</keyword>
<reference evidence="2 3" key="1">
    <citation type="submission" date="2018-11" db="EMBL/GenBank/DDBJ databases">
        <title>Deinococcus shelandsis sp. nov., isolated from South Shetland Islands soil of Antarctica.</title>
        <authorList>
            <person name="Tian J."/>
        </authorList>
    </citation>
    <scope>NUCLEOTIDE SEQUENCE [LARGE SCALE GENOMIC DNA]</scope>
    <source>
        <strain evidence="2 3">S14-83T</strain>
    </source>
</reference>
<feature type="transmembrane region" description="Helical" evidence="1">
    <location>
        <begin position="75"/>
        <end position="92"/>
    </location>
</feature>
<gene>
    <name evidence="2" type="ORF">EHF33_08210</name>
</gene>
<proteinExistence type="predicted"/>
<dbReference type="EMBL" id="CP034183">
    <property type="protein sequence ID" value="AZI42737.1"/>
    <property type="molecule type" value="Genomic_DNA"/>
</dbReference>
<organism evidence="2 3">
    <name type="scientific">Deinococcus psychrotolerans</name>
    <dbReference type="NCBI Taxonomy" id="2489213"/>
    <lineage>
        <taxon>Bacteria</taxon>
        <taxon>Thermotogati</taxon>
        <taxon>Deinococcota</taxon>
        <taxon>Deinococci</taxon>
        <taxon>Deinococcales</taxon>
        <taxon>Deinococcaceae</taxon>
        <taxon>Deinococcus</taxon>
    </lineage>
</organism>
<dbReference type="OrthoDB" id="55894at2"/>
<dbReference type="Pfam" id="PF22564">
    <property type="entry name" value="HAAS"/>
    <property type="match status" value="1"/>
</dbReference>
<protein>
    <submittedName>
        <fullName evidence="2">Uncharacterized protein</fullName>
    </submittedName>
</protein>
<sequence>MNEVERYLKRVTRGLARRQRIEVRAELESHIVERMQALQTQGLEPGDFAARVLSELGSPDEANQALRRVHYVHPALNVVVAVGVLAVTWMGWQLRMISAFPITDTPSSFADPRYPLRIVSSGDSGDQIKSLLSFSEVAGIFKGTPIKIVGNDERAQLVFSNHVSLDLGSAVRRKVEGMELPKKYGFYVTPPAFVDFNEMTLLILKSAWPISMDMSNTAVKISVDGQAFNMPSELAGMNTFPFLELWNQQIAELLSRPVQGSGFIDWDPLLSTKGKHIPLIVHDLIPKQIYALAIKRMNINDSTMPKGKYVSSMMTHADASGTSNFFNLNFSGKTLIKSFHFADSVKAWQKAPANTAILLKLDPTLKSPPEVIPRTGILTAK</sequence>
<accession>A0A3G8YEY6</accession>
<evidence type="ECO:0000256" key="1">
    <source>
        <dbReference type="SAM" id="Phobius"/>
    </source>
</evidence>
<dbReference type="KEGG" id="dph:EHF33_08210"/>
<evidence type="ECO:0000313" key="3">
    <source>
        <dbReference type="Proteomes" id="UP000276417"/>
    </source>
</evidence>
<dbReference type="Proteomes" id="UP000276417">
    <property type="component" value="Chromosome 1"/>
</dbReference>
<dbReference type="AlphaFoldDB" id="A0A3G8YEY6"/>
<keyword evidence="1" id="KW-1133">Transmembrane helix</keyword>
<dbReference type="RefSeq" id="WP_124869915.1">
    <property type="nucleotide sequence ID" value="NZ_CP034183.1"/>
</dbReference>
<evidence type="ECO:0000313" key="2">
    <source>
        <dbReference type="EMBL" id="AZI42737.1"/>
    </source>
</evidence>
<dbReference type="InterPro" id="IPR047928">
    <property type="entry name" value="Perm_prefix_1"/>
</dbReference>
<name>A0A3G8YEY6_9DEIO</name>
<keyword evidence="3" id="KW-1185">Reference proteome</keyword>
<dbReference type="NCBIfam" id="NF038403">
    <property type="entry name" value="perm_prefix_1"/>
    <property type="match status" value="1"/>
</dbReference>